<evidence type="ECO:0000313" key="2">
    <source>
        <dbReference type="EMBL" id="CAE7209414.1"/>
    </source>
</evidence>
<evidence type="ECO:0000313" key="3">
    <source>
        <dbReference type="Proteomes" id="UP000604046"/>
    </source>
</evidence>
<proteinExistence type="predicted"/>
<feature type="region of interest" description="Disordered" evidence="1">
    <location>
        <begin position="1"/>
        <end position="33"/>
    </location>
</feature>
<organism evidence="2 3">
    <name type="scientific">Symbiodinium natans</name>
    <dbReference type="NCBI Taxonomy" id="878477"/>
    <lineage>
        <taxon>Eukaryota</taxon>
        <taxon>Sar</taxon>
        <taxon>Alveolata</taxon>
        <taxon>Dinophyceae</taxon>
        <taxon>Suessiales</taxon>
        <taxon>Symbiodiniaceae</taxon>
        <taxon>Symbiodinium</taxon>
    </lineage>
</organism>
<protein>
    <submittedName>
        <fullName evidence="2">Uncharacterized protein</fullName>
    </submittedName>
</protein>
<evidence type="ECO:0000256" key="1">
    <source>
        <dbReference type="SAM" id="MobiDB-lite"/>
    </source>
</evidence>
<name>A0A812JRW3_9DINO</name>
<sequence length="123" mass="13477">MSHAHGAQNSHDGGMDSSAAWATRTSKPSQGKPAAHLENLKLFLSLIDQHPKTLEEVVDSRRKTLERRSMAWLANMDHSSSISLCASAGDVSSDDLWRSMVQPRVGPAHVCQARVCKQRCISL</sequence>
<keyword evidence="3" id="KW-1185">Reference proteome</keyword>
<dbReference type="Proteomes" id="UP000604046">
    <property type="component" value="Unassembled WGS sequence"/>
</dbReference>
<accession>A0A812JRW3</accession>
<reference evidence="2" key="1">
    <citation type="submission" date="2021-02" db="EMBL/GenBank/DDBJ databases">
        <authorList>
            <person name="Dougan E. K."/>
            <person name="Rhodes N."/>
            <person name="Thang M."/>
            <person name="Chan C."/>
        </authorList>
    </citation>
    <scope>NUCLEOTIDE SEQUENCE</scope>
</reference>
<comment type="caution">
    <text evidence="2">The sequence shown here is derived from an EMBL/GenBank/DDBJ whole genome shotgun (WGS) entry which is preliminary data.</text>
</comment>
<dbReference type="EMBL" id="CAJNDS010000470">
    <property type="protein sequence ID" value="CAE7209414.1"/>
    <property type="molecule type" value="Genomic_DNA"/>
</dbReference>
<dbReference type="AlphaFoldDB" id="A0A812JRW3"/>
<gene>
    <name evidence="2" type="ORF">SNAT2548_LOCUS6911</name>
</gene>